<dbReference type="Pfam" id="PF01281">
    <property type="entry name" value="Ribosomal_L9_N"/>
    <property type="match status" value="1"/>
</dbReference>
<organism evidence="9 10">
    <name type="scientific">Candidatus Yanofskybacteria bacterium GW2011_GWA2_44_9</name>
    <dbReference type="NCBI Taxonomy" id="1619025"/>
    <lineage>
        <taxon>Bacteria</taxon>
        <taxon>Candidatus Yanofskyibacteriota</taxon>
    </lineage>
</organism>
<keyword evidence="3 7" id="KW-0694">RNA-binding</keyword>
<keyword evidence="4 7" id="KW-0689">Ribosomal protein</keyword>
<dbReference type="SUPFAM" id="SSF55653">
    <property type="entry name" value="Ribosomal protein L9 C-domain"/>
    <property type="match status" value="1"/>
</dbReference>
<feature type="domain" description="Ribosomal protein L9" evidence="8">
    <location>
        <begin position="13"/>
        <end position="40"/>
    </location>
</feature>
<comment type="function">
    <text evidence="7">Binds to the 23S rRNA.</text>
</comment>
<keyword evidence="5 7" id="KW-0687">Ribonucleoprotein</keyword>
<dbReference type="GO" id="GO:1990904">
    <property type="term" value="C:ribonucleoprotein complex"/>
    <property type="evidence" value="ECO:0007669"/>
    <property type="project" value="UniProtKB-KW"/>
</dbReference>
<comment type="caution">
    <text evidence="9">The sequence shown here is derived from an EMBL/GenBank/DDBJ whole genome shotgun (WGS) entry which is preliminary data.</text>
</comment>
<dbReference type="NCBIfam" id="TIGR00158">
    <property type="entry name" value="L9"/>
    <property type="match status" value="1"/>
</dbReference>
<dbReference type="Proteomes" id="UP000034032">
    <property type="component" value="Unassembled WGS sequence"/>
</dbReference>
<dbReference type="InterPro" id="IPR036935">
    <property type="entry name" value="Ribosomal_bL9_N_sf"/>
</dbReference>
<dbReference type="InterPro" id="IPR020070">
    <property type="entry name" value="Ribosomal_bL9_N"/>
</dbReference>
<dbReference type="EMBL" id="LCJR01000006">
    <property type="protein sequence ID" value="KKT82436.1"/>
    <property type="molecule type" value="Genomic_DNA"/>
</dbReference>
<name>A0A0G1KFB0_9BACT</name>
<gene>
    <name evidence="7" type="primary">rplI</name>
    <name evidence="9" type="ORF">UW79_C0006G0014</name>
</gene>
<accession>A0A0G1KFB0</accession>
<dbReference type="GO" id="GO:0006412">
    <property type="term" value="P:translation"/>
    <property type="evidence" value="ECO:0007669"/>
    <property type="project" value="UniProtKB-UniRule"/>
</dbReference>
<evidence type="ECO:0000256" key="5">
    <source>
        <dbReference type="ARBA" id="ARBA00023274"/>
    </source>
</evidence>
<dbReference type="AlphaFoldDB" id="A0A0G1KFB0"/>
<dbReference type="InterPro" id="IPR036791">
    <property type="entry name" value="Ribosomal_bL9_C_sf"/>
</dbReference>
<dbReference type="PANTHER" id="PTHR21368">
    <property type="entry name" value="50S RIBOSOMAL PROTEIN L9"/>
    <property type="match status" value="1"/>
</dbReference>
<dbReference type="Gene3D" id="3.10.430.100">
    <property type="entry name" value="Ribosomal protein L9, C-terminal domain"/>
    <property type="match status" value="1"/>
</dbReference>
<dbReference type="InterPro" id="IPR009027">
    <property type="entry name" value="Ribosomal_bL9/RNase_H1_N"/>
</dbReference>
<evidence type="ECO:0000256" key="4">
    <source>
        <dbReference type="ARBA" id="ARBA00022980"/>
    </source>
</evidence>
<evidence type="ECO:0000256" key="6">
    <source>
        <dbReference type="ARBA" id="ARBA00035292"/>
    </source>
</evidence>
<dbReference type="Gene3D" id="3.40.5.10">
    <property type="entry name" value="Ribosomal protein L9, N-terminal domain"/>
    <property type="match status" value="1"/>
</dbReference>
<evidence type="ECO:0000313" key="9">
    <source>
        <dbReference type="EMBL" id="KKT82436.1"/>
    </source>
</evidence>
<sequence length="151" mass="16671">MKIILLQNIKGYGQIGDVKNVSDGYGKNYLLPRKMAKLATDGALNEVSALKKKLEATLKMEKEKALEAVGRVRDLVLEFTKKASKAGKLYSSLTKEEVAQELSKAVGAKVEADSVDFKEHGEHIKKLGEHMIEVELAPEIKAEFKVSIKSE</sequence>
<evidence type="ECO:0000259" key="8">
    <source>
        <dbReference type="PROSITE" id="PS00651"/>
    </source>
</evidence>
<dbReference type="GO" id="GO:0005840">
    <property type="term" value="C:ribosome"/>
    <property type="evidence" value="ECO:0007669"/>
    <property type="project" value="UniProtKB-KW"/>
</dbReference>
<evidence type="ECO:0000256" key="1">
    <source>
        <dbReference type="ARBA" id="ARBA00010605"/>
    </source>
</evidence>
<dbReference type="GO" id="GO:0019843">
    <property type="term" value="F:rRNA binding"/>
    <property type="evidence" value="ECO:0007669"/>
    <property type="project" value="UniProtKB-UniRule"/>
</dbReference>
<dbReference type="Pfam" id="PF03948">
    <property type="entry name" value="Ribosomal_L9_C"/>
    <property type="match status" value="1"/>
</dbReference>
<reference evidence="9 10" key="1">
    <citation type="journal article" date="2015" name="Nature">
        <title>rRNA introns, odd ribosomes, and small enigmatic genomes across a large radiation of phyla.</title>
        <authorList>
            <person name="Brown C.T."/>
            <person name="Hug L.A."/>
            <person name="Thomas B.C."/>
            <person name="Sharon I."/>
            <person name="Castelle C.J."/>
            <person name="Singh A."/>
            <person name="Wilkins M.J."/>
            <person name="Williams K.H."/>
            <person name="Banfield J.F."/>
        </authorList>
    </citation>
    <scope>NUCLEOTIDE SEQUENCE [LARGE SCALE GENOMIC DNA]</scope>
</reference>
<evidence type="ECO:0000313" key="10">
    <source>
        <dbReference type="Proteomes" id="UP000034032"/>
    </source>
</evidence>
<comment type="similarity">
    <text evidence="1 7">Belongs to the bacterial ribosomal protein bL9 family.</text>
</comment>
<proteinExistence type="inferred from homology"/>
<dbReference type="HAMAP" id="MF_00503">
    <property type="entry name" value="Ribosomal_bL9"/>
    <property type="match status" value="1"/>
</dbReference>
<dbReference type="InterPro" id="IPR020594">
    <property type="entry name" value="Ribosomal_bL9_bac/chp"/>
</dbReference>
<evidence type="ECO:0000256" key="3">
    <source>
        <dbReference type="ARBA" id="ARBA00022884"/>
    </source>
</evidence>
<dbReference type="InterPro" id="IPR020069">
    <property type="entry name" value="Ribosomal_bL9_C"/>
</dbReference>
<protein>
    <recommendedName>
        <fullName evidence="6 7">Large ribosomal subunit protein bL9</fullName>
    </recommendedName>
</protein>
<evidence type="ECO:0000256" key="7">
    <source>
        <dbReference type="HAMAP-Rule" id="MF_00503"/>
    </source>
</evidence>
<dbReference type="PROSITE" id="PS00651">
    <property type="entry name" value="RIBOSOMAL_L9"/>
    <property type="match status" value="1"/>
</dbReference>
<dbReference type="InterPro" id="IPR000244">
    <property type="entry name" value="Ribosomal_bL9"/>
</dbReference>
<dbReference type="SUPFAM" id="SSF55658">
    <property type="entry name" value="L9 N-domain-like"/>
    <property type="match status" value="1"/>
</dbReference>
<keyword evidence="2 7" id="KW-0699">rRNA-binding</keyword>
<evidence type="ECO:0000256" key="2">
    <source>
        <dbReference type="ARBA" id="ARBA00022730"/>
    </source>
</evidence>
<dbReference type="GO" id="GO:0003735">
    <property type="term" value="F:structural constituent of ribosome"/>
    <property type="evidence" value="ECO:0007669"/>
    <property type="project" value="InterPro"/>
</dbReference>